<dbReference type="RefSeq" id="WP_135411394.1">
    <property type="nucleotide sequence ID" value="NZ_ALXH01000064.1"/>
</dbReference>
<dbReference type="SUPFAM" id="SSF52540">
    <property type="entry name" value="P-loop containing nucleoside triphosphate hydrolases"/>
    <property type="match status" value="1"/>
</dbReference>
<dbReference type="Gene3D" id="3.40.50.300">
    <property type="entry name" value="P-loop containing nucleotide triphosphate hydrolases"/>
    <property type="match status" value="2"/>
</dbReference>
<dbReference type="GO" id="GO:0003678">
    <property type="term" value="F:DNA helicase activity"/>
    <property type="evidence" value="ECO:0007669"/>
    <property type="project" value="UniProtKB-ARBA"/>
</dbReference>
<reference evidence="5" key="1">
    <citation type="submission" date="2020-02" db="EMBL/GenBank/DDBJ databases">
        <authorList>
            <person name="Fontana A."/>
            <person name="Patrone V."/>
            <person name="Morelli L."/>
        </authorList>
    </citation>
    <scope>NUCLEOTIDE SEQUENCE</scope>
    <source>
        <strain evidence="4">CCUG 30943</strain>
        <strain evidence="5">CCUG 43002</strain>
    </source>
</reference>
<dbReference type="CDD" id="cd18809">
    <property type="entry name" value="SF1_C_RecD"/>
    <property type="match status" value="1"/>
</dbReference>
<evidence type="ECO:0000259" key="3">
    <source>
        <dbReference type="Pfam" id="PF13538"/>
    </source>
</evidence>
<evidence type="ECO:0000313" key="5">
    <source>
        <dbReference type="EMBL" id="MBJ7639274.1"/>
    </source>
</evidence>
<comment type="caution">
    <text evidence="5">The sequence shown here is derived from an EMBL/GenBank/DDBJ whole genome shotgun (WGS) entry which is preliminary data.</text>
</comment>
<dbReference type="PANTHER" id="PTHR43788">
    <property type="entry name" value="DNA2/NAM7 HELICASE FAMILY MEMBER"/>
    <property type="match status" value="1"/>
</dbReference>
<keyword evidence="6" id="KW-1185">Reference proteome</keyword>
<evidence type="ECO:0000313" key="4">
    <source>
        <dbReference type="EMBL" id="MBJ7632791.1"/>
    </source>
</evidence>
<protein>
    <submittedName>
        <fullName evidence="5">AAA family ATPase</fullName>
    </submittedName>
</protein>
<evidence type="ECO:0000313" key="6">
    <source>
        <dbReference type="Proteomes" id="UP000728106"/>
    </source>
</evidence>
<reference evidence="5 6" key="2">
    <citation type="journal article" date="2021" name="Int. J. Food Microbiol.">
        <title>Safety demonstration of a microbial species for use in the food chain: Weissella confusa.</title>
        <authorList>
            <person name="Bourdichon F."/>
            <person name="Patrone V."/>
            <person name="Fontana A."/>
            <person name="Milani G."/>
            <person name="Morelli L."/>
        </authorList>
    </citation>
    <scope>NUCLEOTIDE SEQUENCE [LARGE SCALE GENOMIC DNA]</scope>
    <source>
        <strain evidence="4">CCUG 30943</strain>
        <strain evidence="5 6">CCUG 43002</strain>
    </source>
</reference>
<proteinExistence type="predicted"/>
<gene>
    <name evidence="5" type="ORF">HAU20_07740</name>
    <name evidence="4" type="ORF">HAU43_06795</name>
</gene>
<dbReference type="Pfam" id="PF13604">
    <property type="entry name" value="AAA_30"/>
    <property type="match status" value="1"/>
</dbReference>
<dbReference type="Pfam" id="PF13538">
    <property type="entry name" value="UvrD_C_2"/>
    <property type="match status" value="1"/>
</dbReference>
<dbReference type="AlphaFoldDB" id="A0A4Z0RN14"/>
<name>A0A4Z0RN14_WEICO</name>
<dbReference type="EMBL" id="JAAOCP010000008">
    <property type="protein sequence ID" value="MBJ7639274.1"/>
    <property type="molecule type" value="Genomic_DNA"/>
</dbReference>
<keyword evidence="2" id="KW-0067">ATP-binding</keyword>
<evidence type="ECO:0000256" key="2">
    <source>
        <dbReference type="ARBA" id="ARBA00022840"/>
    </source>
</evidence>
<dbReference type="Proteomes" id="UP000808038">
    <property type="component" value="Unassembled WGS sequence"/>
</dbReference>
<organism evidence="5 6">
    <name type="scientific">Weissella confusa</name>
    <name type="common">Lactobacillus confusus</name>
    <dbReference type="NCBI Taxonomy" id="1583"/>
    <lineage>
        <taxon>Bacteria</taxon>
        <taxon>Bacillati</taxon>
        <taxon>Bacillota</taxon>
        <taxon>Bacilli</taxon>
        <taxon>Lactobacillales</taxon>
        <taxon>Lactobacillaceae</taxon>
        <taxon>Weissella</taxon>
    </lineage>
</organism>
<sequence>MARFPEEQTEMYFWRHKLPEQIYEKNSFANLMAHTPESEMKAFAHEIFEKLPPELQNQQDYDQWLLALLEMLQQPHDVPAVMQQLIAGMLADDTLTTGQHEVWQDIADTPTPIQIVTGRAGSGKSYMMARLIRLAQQGDVNTILITPTHAAATNARGLVERAIGDLLDEHEPEYLLKPVDHVTIATATSFTYRNHEAMTEIARLGHFFDDPERAARYPTYDLMIVDEAFASNVRALIDAILYGLATGSQILLVGDPNQLPSVENDPVPMLNALVLAGLANRTPVLQQIKRANSPIIATVANAILDGDSSTIVAPDELIPAEVLPEVFLTRPYTFAPMSETALLQVVETVKRALIAEPENETVVLVPTNELRRLINAAVQNALVATPVLRTEVGLWVRDDLTLYAGDRVQVMQTVYVTNQASGAREKVRMRGGDRITVVDVMPDYDMVLVQTVDTADPILVDLNETSQTGFNPFSYGPKLVSVRENLDLGYATTIHKIQGFTLDNVIVVLPMISKFITTNLIYSAVTRAANHLAIVAFANELQQTLDNHVGHDRQAMRRVQQLITETSQTQLS</sequence>
<dbReference type="InterPro" id="IPR027785">
    <property type="entry name" value="UvrD-like_helicase_C"/>
</dbReference>
<evidence type="ECO:0000256" key="1">
    <source>
        <dbReference type="ARBA" id="ARBA00022741"/>
    </source>
</evidence>
<dbReference type="GO" id="GO:0005524">
    <property type="term" value="F:ATP binding"/>
    <property type="evidence" value="ECO:0007669"/>
    <property type="project" value="UniProtKB-KW"/>
</dbReference>
<accession>A0A4Z0RN14</accession>
<feature type="domain" description="UvrD-like helicase C-terminal" evidence="3">
    <location>
        <begin position="489"/>
        <end position="535"/>
    </location>
</feature>
<keyword evidence="1" id="KW-0547">Nucleotide-binding</keyword>
<dbReference type="InterPro" id="IPR027417">
    <property type="entry name" value="P-loop_NTPase"/>
</dbReference>
<dbReference type="EMBL" id="JAAOCX010000007">
    <property type="protein sequence ID" value="MBJ7632791.1"/>
    <property type="molecule type" value="Genomic_DNA"/>
</dbReference>
<dbReference type="InterPro" id="IPR050534">
    <property type="entry name" value="Coronavir_polyprotein_1ab"/>
</dbReference>
<dbReference type="PANTHER" id="PTHR43788:SF6">
    <property type="entry name" value="DNA HELICASE B"/>
    <property type="match status" value="1"/>
</dbReference>
<dbReference type="Proteomes" id="UP000728106">
    <property type="component" value="Unassembled WGS sequence"/>
</dbReference>